<evidence type="ECO:0000256" key="15">
    <source>
        <dbReference type="SAM" id="MobiDB-lite"/>
    </source>
</evidence>
<evidence type="ECO:0000256" key="6">
    <source>
        <dbReference type="ARBA" id="ARBA00022622"/>
    </source>
</evidence>
<dbReference type="InterPro" id="IPR008427">
    <property type="entry name" value="Extracellular_membr_CFEM_dom"/>
</dbReference>
<evidence type="ECO:0000256" key="12">
    <source>
        <dbReference type="ARBA" id="ARBA00023288"/>
    </source>
</evidence>
<comment type="caution">
    <text evidence="14">Lacks conserved residue(s) required for the propagation of feature annotation.</text>
</comment>
<feature type="transmembrane region" description="Helical" evidence="16">
    <location>
        <begin position="85"/>
        <end position="104"/>
    </location>
</feature>
<evidence type="ECO:0000256" key="3">
    <source>
        <dbReference type="ARBA" id="ARBA00004613"/>
    </source>
</evidence>
<evidence type="ECO:0000256" key="4">
    <source>
        <dbReference type="ARBA" id="ARBA00010031"/>
    </source>
</evidence>
<dbReference type="AlphaFoldDB" id="A0A484FB62"/>
<evidence type="ECO:0000256" key="14">
    <source>
        <dbReference type="PROSITE-ProRule" id="PRU01356"/>
    </source>
</evidence>
<evidence type="ECO:0000256" key="1">
    <source>
        <dbReference type="ARBA" id="ARBA00004141"/>
    </source>
</evidence>
<keyword evidence="19" id="KW-1185">Reference proteome</keyword>
<keyword evidence="10 16" id="KW-0472">Membrane</keyword>
<reference evidence="19" key="2">
    <citation type="journal article" date="2019" name="Mol. Plant Microbe Interact.">
        <title>Genome sequence resources for four phytopathogenic fungi from the Colletotrichum orbiculare species complex.</title>
        <authorList>
            <person name="Gan P."/>
            <person name="Tsushima A."/>
            <person name="Narusaka M."/>
            <person name="Narusaka Y."/>
            <person name="Takano Y."/>
            <person name="Kubo Y."/>
            <person name="Shirasu K."/>
        </authorList>
    </citation>
    <scope>GENOME REANNOTATION</scope>
    <source>
        <strain evidence="19">104-T / ATCC 96160 / CBS 514.97 / LARS 414 / MAFF 240422</strain>
    </source>
</reference>
<keyword evidence="7 16" id="KW-0812">Transmembrane</keyword>
<dbReference type="EMBL" id="AMCV02000048">
    <property type="protein sequence ID" value="TDZ14745.1"/>
    <property type="molecule type" value="Genomic_DNA"/>
</dbReference>
<comment type="caution">
    <text evidence="18">The sequence shown here is derived from an EMBL/GenBank/DDBJ whole genome shotgun (WGS) entry which is preliminary data.</text>
</comment>
<evidence type="ECO:0000256" key="5">
    <source>
        <dbReference type="ARBA" id="ARBA00022525"/>
    </source>
</evidence>
<keyword evidence="6" id="KW-0336">GPI-anchor</keyword>
<keyword evidence="6" id="KW-0325">Glycoprotein</keyword>
<protein>
    <submittedName>
        <fullName evidence="18">Satratoxin biosynthesis SC1 cluster protein 4</fullName>
    </submittedName>
</protein>
<dbReference type="GO" id="GO:0005576">
    <property type="term" value="C:extracellular region"/>
    <property type="evidence" value="ECO:0007669"/>
    <property type="project" value="UniProtKB-SubCell"/>
</dbReference>
<dbReference type="InterPro" id="IPR049326">
    <property type="entry name" value="Rhodopsin_dom_fungi"/>
</dbReference>
<evidence type="ECO:0000256" key="11">
    <source>
        <dbReference type="ARBA" id="ARBA00023157"/>
    </source>
</evidence>
<dbReference type="Pfam" id="PF05730">
    <property type="entry name" value="CFEM"/>
    <property type="match status" value="1"/>
</dbReference>
<comment type="similarity">
    <text evidence="4">Belongs to the RBT5 family.</text>
</comment>
<feature type="disulfide bond" evidence="14">
    <location>
        <begin position="40"/>
        <end position="73"/>
    </location>
</feature>
<evidence type="ECO:0000256" key="10">
    <source>
        <dbReference type="ARBA" id="ARBA00023136"/>
    </source>
</evidence>
<keyword evidence="12" id="KW-0449">Lipoprotein</keyword>
<feature type="transmembrane region" description="Helical" evidence="16">
    <location>
        <begin position="195"/>
        <end position="218"/>
    </location>
</feature>
<sequence>MAIPISVLTNTLPNCAVPCATQALEFTKCAVANYTSSCLCTDSGYRETYRLCVRASCDMLHILSAKNATWTWCDFHYQNQMGSSLGRVAVVVITGVLFFLRLIAKFMRLSTWGADDAALIIGYLVSLSFAVSRFYGHNLGIGKDVWSLSHDEINRFMQVFFAFEILYTLSIGALKAAILFFYLRVFSMVNNIFTAVLWSTQAFNIVNCLAFTIANLNQCKPFSFSWEGWDGRHPGRCINLVAMLISHAAVNIALDVWMLALPVTQVLWLNMRKRQKFEILAMFGLGIFITVVSAIRMRVLLNFRNFSDPTYDVFYLHLWSYLELSVAVIVACLPSTRQLWRELMPKLKKKLGFGAPSRPSRPGESAKRLKDILFLSGDAPSPTSAGGFMSPSSSTRTRSGVLEDDIARK</sequence>
<evidence type="ECO:0000256" key="7">
    <source>
        <dbReference type="ARBA" id="ARBA00022692"/>
    </source>
</evidence>
<dbReference type="PROSITE" id="PS52012">
    <property type="entry name" value="CFEM"/>
    <property type="match status" value="1"/>
</dbReference>
<evidence type="ECO:0000256" key="16">
    <source>
        <dbReference type="SAM" id="Phobius"/>
    </source>
</evidence>
<dbReference type="Pfam" id="PF20684">
    <property type="entry name" value="Fung_rhodopsin"/>
    <property type="match status" value="1"/>
</dbReference>
<dbReference type="Proteomes" id="UP000014480">
    <property type="component" value="Unassembled WGS sequence"/>
</dbReference>
<feature type="transmembrane region" description="Helical" evidence="16">
    <location>
        <begin position="319"/>
        <end position="340"/>
    </location>
</feature>
<feature type="domain" description="CFEM" evidence="17">
    <location>
        <begin position="1"/>
        <end position="96"/>
    </location>
</feature>
<comment type="similarity">
    <text evidence="13">Belongs to the SAT4 family.</text>
</comment>
<name>A0A484FB62_COLOR</name>
<evidence type="ECO:0000256" key="2">
    <source>
        <dbReference type="ARBA" id="ARBA00004589"/>
    </source>
</evidence>
<dbReference type="GO" id="GO:0098552">
    <property type="term" value="C:side of membrane"/>
    <property type="evidence" value="ECO:0007669"/>
    <property type="project" value="UniProtKB-KW"/>
</dbReference>
<dbReference type="PANTHER" id="PTHR33048:SF143">
    <property type="entry name" value="EXTRACELLULAR MEMBRANE PROTEIN CFEM DOMAIN-CONTAINING PROTEIN-RELATED"/>
    <property type="match status" value="1"/>
</dbReference>
<feature type="transmembrane region" description="Helical" evidence="16">
    <location>
        <begin position="116"/>
        <end position="136"/>
    </location>
</feature>
<evidence type="ECO:0000313" key="18">
    <source>
        <dbReference type="EMBL" id="TDZ14745.1"/>
    </source>
</evidence>
<dbReference type="PANTHER" id="PTHR33048">
    <property type="entry name" value="PTH11-LIKE INTEGRAL MEMBRANE PROTEIN (AFU_ORTHOLOGUE AFUA_5G11245)"/>
    <property type="match status" value="1"/>
</dbReference>
<organism evidence="18 19">
    <name type="scientific">Colletotrichum orbiculare (strain 104-T / ATCC 96160 / CBS 514.97 / LARS 414 / MAFF 240422)</name>
    <name type="common">Cucumber anthracnose fungus</name>
    <name type="synonym">Colletotrichum lagenarium</name>
    <dbReference type="NCBI Taxonomy" id="1213857"/>
    <lineage>
        <taxon>Eukaryota</taxon>
        <taxon>Fungi</taxon>
        <taxon>Dikarya</taxon>
        <taxon>Ascomycota</taxon>
        <taxon>Pezizomycotina</taxon>
        <taxon>Sordariomycetes</taxon>
        <taxon>Hypocreomycetidae</taxon>
        <taxon>Glomerellales</taxon>
        <taxon>Glomerellaceae</taxon>
        <taxon>Colletotrichum</taxon>
        <taxon>Colletotrichum orbiculare species complex</taxon>
    </lineage>
</organism>
<accession>A0A484FB62</accession>
<evidence type="ECO:0000256" key="13">
    <source>
        <dbReference type="ARBA" id="ARBA00038359"/>
    </source>
</evidence>
<dbReference type="InterPro" id="IPR052337">
    <property type="entry name" value="SAT4-like"/>
</dbReference>
<evidence type="ECO:0000256" key="9">
    <source>
        <dbReference type="ARBA" id="ARBA00022989"/>
    </source>
</evidence>
<keyword evidence="9 16" id="KW-1133">Transmembrane helix</keyword>
<keyword evidence="11 14" id="KW-1015">Disulfide bond</keyword>
<dbReference type="SMART" id="SM00747">
    <property type="entry name" value="CFEM"/>
    <property type="match status" value="1"/>
</dbReference>
<keyword evidence="5" id="KW-0964">Secreted</keyword>
<feature type="region of interest" description="Disordered" evidence="15">
    <location>
        <begin position="376"/>
        <end position="409"/>
    </location>
</feature>
<gene>
    <name evidence="18" type="ORF">Cob_v012331</name>
</gene>
<comment type="subcellular location">
    <subcellularLocation>
        <location evidence="2">Membrane</location>
        <topology evidence="2">Lipid-anchor</topology>
        <topology evidence="2">GPI-anchor</topology>
    </subcellularLocation>
    <subcellularLocation>
        <location evidence="1">Membrane</location>
        <topology evidence="1">Multi-pass membrane protein</topology>
    </subcellularLocation>
    <subcellularLocation>
        <location evidence="3">Secreted</location>
    </subcellularLocation>
</comment>
<keyword evidence="8" id="KW-0732">Signal</keyword>
<evidence type="ECO:0000313" key="19">
    <source>
        <dbReference type="Proteomes" id="UP000014480"/>
    </source>
</evidence>
<dbReference type="STRING" id="1213857.A0A484FB62"/>
<dbReference type="OrthoDB" id="2496787at2759"/>
<feature type="transmembrane region" description="Helical" evidence="16">
    <location>
        <begin position="279"/>
        <end position="299"/>
    </location>
</feature>
<feature type="transmembrane region" description="Helical" evidence="16">
    <location>
        <begin position="156"/>
        <end position="183"/>
    </location>
</feature>
<evidence type="ECO:0000256" key="8">
    <source>
        <dbReference type="ARBA" id="ARBA00022729"/>
    </source>
</evidence>
<reference evidence="19" key="1">
    <citation type="journal article" date="2013" name="New Phytol.">
        <title>Comparative genomic and transcriptomic analyses reveal the hemibiotrophic stage shift of Colletotrichum fungi.</title>
        <authorList>
            <person name="Gan P."/>
            <person name="Ikeda K."/>
            <person name="Irieda H."/>
            <person name="Narusaka M."/>
            <person name="O'Connell R.J."/>
            <person name="Narusaka Y."/>
            <person name="Takano Y."/>
            <person name="Kubo Y."/>
            <person name="Shirasu K."/>
        </authorList>
    </citation>
    <scope>NUCLEOTIDE SEQUENCE [LARGE SCALE GENOMIC DNA]</scope>
    <source>
        <strain evidence="19">104-T / ATCC 96160 / CBS 514.97 / LARS 414 / MAFF 240422</strain>
    </source>
</reference>
<proteinExistence type="inferred from homology"/>
<evidence type="ECO:0000259" key="17">
    <source>
        <dbReference type="PROSITE" id="PS52012"/>
    </source>
</evidence>